<dbReference type="InterPro" id="IPR025293">
    <property type="entry name" value="YfiR/HmsC-like"/>
</dbReference>
<keyword evidence="2" id="KW-1185">Reference proteome</keyword>
<sequence length="205" mass="22181">MGHSHPHNFKRTKSYINIMKPTYRFISLLRLITLVTATSLATSVSHAQSGPITRSDVGSEAVARFLMNFGRFIDWPAGSVTSSEFQVCVLGDDHLGRSLDQNVNGKKAGDKSMIANRIPASDLGAAANCQIVWVSASESNRIGEITSALEGKSVLTVSEVDQFLESGGMIGLSEDRGSRVSIRMNKSLIEGAGLNIREQLMRAIQ</sequence>
<reference evidence="1 2" key="1">
    <citation type="submission" date="2015-11" db="EMBL/GenBank/DDBJ databases">
        <authorList>
            <person name="Zhang Y."/>
            <person name="Guo Z."/>
        </authorList>
    </citation>
    <scope>NUCLEOTIDE SEQUENCE [LARGE SCALE GENOMIC DNA]</scope>
    <source>
        <strain evidence="1 2">KCTC 32221</strain>
    </source>
</reference>
<protein>
    <submittedName>
        <fullName evidence="1">Uncharacterized protein</fullName>
    </submittedName>
</protein>
<evidence type="ECO:0000313" key="1">
    <source>
        <dbReference type="EMBL" id="ALO44989.1"/>
    </source>
</evidence>
<dbReference type="Pfam" id="PF13689">
    <property type="entry name" value="DUF4154"/>
    <property type="match status" value="1"/>
</dbReference>
<evidence type="ECO:0000313" key="2">
    <source>
        <dbReference type="Proteomes" id="UP000065641"/>
    </source>
</evidence>
<accession>A0A0S2K9J4</accession>
<dbReference type="KEGG" id="pspi:PS2015_297"/>
<organism evidence="1 2">
    <name type="scientific">Pseudohongiella spirulinae</name>
    <dbReference type="NCBI Taxonomy" id="1249552"/>
    <lineage>
        <taxon>Bacteria</taxon>
        <taxon>Pseudomonadati</taxon>
        <taxon>Pseudomonadota</taxon>
        <taxon>Gammaproteobacteria</taxon>
        <taxon>Pseudomonadales</taxon>
        <taxon>Pseudohongiellaceae</taxon>
        <taxon>Pseudohongiella</taxon>
    </lineage>
</organism>
<proteinExistence type="predicted"/>
<dbReference type="AlphaFoldDB" id="A0A0S2K9J4"/>
<dbReference type="EMBL" id="CP013189">
    <property type="protein sequence ID" value="ALO44989.1"/>
    <property type="molecule type" value="Genomic_DNA"/>
</dbReference>
<dbReference type="STRING" id="1249552.PS2015_297"/>
<name>A0A0S2K9J4_9GAMM</name>
<dbReference type="Proteomes" id="UP000065641">
    <property type="component" value="Chromosome"/>
</dbReference>
<gene>
    <name evidence="1" type="ORF">PS2015_297</name>
</gene>
<dbReference type="OrthoDB" id="277577at2"/>